<name>A0A7R9M5B6_9ACAR</name>
<dbReference type="EMBL" id="OC920678">
    <property type="protein sequence ID" value="CAD7652705.1"/>
    <property type="molecule type" value="Genomic_DNA"/>
</dbReference>
<dbReference type="EMBL" id="CAJPVJ010005853">
    <property type="protein sequence ID" value="CAG2169892.1"/>
    <property type="molecule type" value="Genomic_DNA"/>
</dbReference>
<accession>A0A7R9M5B6</accession>
<sequence length="182" mass="20913">MTTIKRALMRWKYRCRLVVQRNGRHIENENLPVLPVVLVAKWVEGVYYCNHTTLILIKVRVGAGPQVTTYIKTAQLGCLSTDYNSQRLLFALWKRRTGMAANSDELCLQIAARLEILIQTMRRMNELNAKWFGKTLVHRLWDTVLRGVTRLRWTLGRVVASEAAVGAHRLLLTEDLSNGKLQ</sequence>
<proteinExistence type="predicted"/>
<dbReference type="Proteomes" id="UP000728032">
    <property type="component" value="Unassembled WGS sequence"/>
</dbReference>
<organism evidence="1">
    <name type="scientific">Oppiella nova</name>
    <dbReference type="NCBI Taxonomy" id="334625"/>
    <lineage>
        <taxon>Eukaryota</taxon>
        <taxon>Metazoa</taxon>
        <taxon>Ecdysozoa</taxon>
        <taxon>Arthropoda</taxon>
        <taxon>Chelicerata</taxon>
        <taxon>Arachnida</taxon>
        <taxon>Acari</taxon>
        <taxon>Acariformes</taxon>
        <taxon>Sarcoptiformes</taxon>
        <taxon>Oribatida</taxon>
        <taxon>Brachypylina</taxon>
        <taxon>Oppioidea</taxon>
        <taxon>Oppiidae</taxon>
        <taxon>Oppiella</taxon>
    </lineage>
</organism>
<dbReference type="AlphaFoldDB" id="A0A7R9M5B6"/>
<keyword evidence="2" id="KW-1185">Reference proteome</keyword>
<reference evidence="1" key="1">
    <citation type="submission" date="2020-11" db="EMBL/GenBank/DDBJ databases">
        <authorList>
            <person name="Tran Van P."/>
        </authorList>
    </citation>
    <scope>NUCLEOTIDE SEQUENCE</scope>
</reference>
<evidence type="ECO:0000313" key="1">
    <source>
        <dbReference type="EMBL" id="CAD7652705.1"/>
    </source>
</evidence>
<feature type="non-terminal residue" evidence="1">
    <location>
        <position position="182"/>
    </location>
</feature>
<protein>
    <submittedName>
        <fullName evidence="1">Uncharacterized protein</fullName>
    </submittedName>
</protein>
<evidence type="ECO:0000313" key="2">
    <source>
        <dbReference type="Proteomes" id="UP000728032"/>
    </source>
</evidence>
<gene>
    <name evidence="1" type="ORF">ONB1V03_LOCUS9365</name>
</gene>